<evidence type="ECO:0000313" key="1">
    <source>
        <dbReference type="EMBL" id="GAA4957788.1"/>
    </source>
</evidence>
<dbReference type="Gene3D" id="2.60.120.200">
    <property type="match status" value="1"/>
</dbReference>
<name>A0ABP9H0K9_9FLAO</name>
<dbReference type="EMBL" id="BAABJK010000002">
    <property type="protein sequence ID" value="GAA4957788.1"/>
    <property type="molecule type" value="Genomic_DNA"/>
</dbReference>
<dbReference type="Proteomes" id="UP001501692">
    <property type="component" value="Unassembled WGS sequence"/>
</dbReference>
<keyword evidence="2" id="KW-1185">Reference proteome</keyword>
<dbReference type="InterPro" id="IPR015305">
    <property type="entry name" value="DUF1961"/>
</dbReference>
<gene>
    <name evidence="1" type="ORF">GCM10023315_01510</name>
</gene>
<protein>
    <recommendedName>
        <fullName evidence="3">DUF1961 family protein</fullName>
    </recommendedName>
</protein>
<comment type="caution">
    <text evidence="1">The sequence shown here is derived from an EMBL/GenBank/DDBJ whole genome shotgun (WGS) entry which is preliminary data.</text>
</comment>
<dbReference type="Pfam" id="PF09224">
    <property type="entry name" value="DUF1961"/>
    <property type="match status" value="1"/>
</dbReference>
<sequence>MHRLCLLILVCYITSCAQSNKSDFDNIKHQDDWDLVLEDSCTENWTNQWTLDGLIAKVKTSEEGMHFIAGSEYKNDAHHAVLWTKESFSGDIKIEYDYTRTDSATKCVNILYIQATGDEESVYEKDISNWKNLREVPSMRAYFENMNLFHISYSAFGNSDNSFHYVRARRYPKPDDKPFKVTQIEPSYDRQGFFKTGQTYHITAIKTKNDLFFKMESEDGVELFHWDISNVSPIKEGRVGLRQMYTRSSLYKNFKIYTK</sequence>
<evidence type="ECO:0008006" key="3">
    <source>
        <dbReference type="Google" id="ProtNLM"/>
    </source>
</evidence>
<organism evidence="1 2">
    <name type="scientific">Algibacter aquimarinus</name>
    <dbReference type="NCBI Taxonomy" id="1136748"/>
    <lineage>
        <taxon>Bacteria</taxon>
        <taxon>Pseudomonadati</taxon>
        <taxon>Bacteroidota</taxon>
        <taxon>Flavobacteriia</taxon>
        <taxon>Flavobacteriales</taxon>
        <taxon>Flavobacteriaceae</taxon>
        <taxon>Algibacter</taxon>
    </lineage>
</organism>
<evidence type="ECO:0000313" key="2">
    <source>
        <dbReference type="Proteomes" id="UP001501692"/>
    </source>
</evidence>
<proteinExistence type="predicted"/>
<dbReference type="RefSeq" id="WP_345163286.1">
    <property type="nucleotide sequence ID" value="NZ_BAABJK010000002.1"/>
</dbReference>
<reference evidence="2" key="1">
    <citation type="journal article" date="2019" name="Int. J. Syst. Evol. Microbiol.">
        <title>The Global Catalogue of Microorganisms (GCM) 10K type strain sequencing project: providing services to taxonomists for standard genome sequencing and annotation.</title>
        <authorList>
            <consortium name="The Broad Institute Genomics Platform"/>
            <consortium name="The Broad Institute Genome Sequencing Center for Infectious Disease"/>
            <person name="Wu L."/>
            <person name="Ma J."/>
        </authorList>
    </citation>
    <scope>NUCLEOTIDE SEQUENCE [LARGE SCALE GENOMIC DNA]</scope>
    <source>
        <strain evidence="2">JCM 18287</strain>
    </source>
</reference>
<accession>A0ABP9H0K9</accession>